<gene>
    <name evidence="1" type="ORF">EWM64_g10822</name>
</gene>
<organism evidence="1 2">
    <name type="scientific">Hericium alpestre</name>
    <dbReference type="NCBI Taxonomy" id="135208"/>
    <lineage>
        <taxon>Eukaryota</taxon>
        <taxon>Fungi</taxon>
        <taxon>Dikarya</taxon>
        <taxon>Basidiomycota</taxon>
        <taxon>Agaricomycotina</taxon>
        <taxon>Agaricomycetes</taxon>
        <taxon>Russulales</taxon>
        <taxon>Hericiaceae</taxon>
        <taxon>Hericium</taxon>
    </lineage>
</organism>
<proteinExistence type="predicted"/>
<evidence type="ECO:0000313" key="1">
    <source>
        <dbReference type="EMBL" id="TFY73190.1"/>
    </source>
</evidence>
<dbReference type="Proteomes" id="UP000298061">
    <property type="component" value="Unassembled WGS sequence"/>
</dbReference>
<name>A0A4Y9ZG92_9AGAM</name>
<comment type="caution">
    <text evidence="1">The sequence shown here is derived from an EMBL/GenBank/DDBJ whole genome shotgun (WGS) entry which is preliminary data.</text>
</comment>
<accession>A0A4Y9ZG92</accession>
<dbReference type="EMBL" id="SFCI01003192">
    <property type="protein sequence ID" value="TFY73190.1"/>
    <property type="molecule type" value="Genomic_DNA"/>
</dbReference>
<keyword evidence="2" id="KW-1185">Reference proteome</keyword>
<evidence type="ECO:0000313" key="2">
    <source>
        <dbReference type="Proteomes" id="UP000298061"/>
    </source>
</evidence>
<protein>
    <submittedName>
        <fullName evidence="1">Uncharacterized protein</fullName>
    </submittedName>
</protein>
<dbReference type="AlphaFoldDB" id="A0A4Y9ZG92"/>
<reference evidence="1 2" key="1">
    <citation type="submission" date="2019-02" db="EMBL/GenBank/DDBJ databases">
        <title>Genome sequencing of the rare red list fungi Hericium alpestre (H. flagellum).</title>
        <authorList>
            <person name="Buettner E."/>
            <person name="Kellner H."/>
        </authorList>
    </citation>
    <scope>NUCLEOTIDE SEQUENCE [LARGE SCALE GENOMIC DNA]</scope>
    <source>
        <strain evidence="1 2">DSM 108284</strain>
    </source>
</reference>
<sequence length="87" mass="9096">MGISTDNAASKSMYALTAGALGALARINAEFYAVAAKTQGMTKNDFTVIVQTLYPSVNSAEQIRILDQLWAANASPPIGHSDSSSCT</sequence>